<evidence type="ECO:0000313" key="11">
    <source>
        <dbReference type="Proteomes" id="UP000694925"/>
    </source>
</evidence>
<feature type="transmembrane region" description="Helical" evidence="10">
    <location>
        <begin position="45"/>
        <end position="63"/>
    </location>
</feature>
<comment type="similarity">
    <text evidence="10">Belongs to the insect chemoreceptor superfamily. Heteromeric odorant receptor channel (TC 1.A.69) family.</text>
</comment>
<evidence type="ECO:0000256" key="3">
    <source>
        <dbReference type="ARBA" id="ARBA00022606"/>
    </source>
</evidence>
<dbReference type="GO" id="GO:0004984">
    <property type="term" value="F:olfactory receptor activity"/>
    <property type="evidence" value="ECO:0007669"/>
    <property type="project" value="InterPro"/>
</dbReference>
<sequence>MSASTSVNMQTGMRSDISVKLCVFLLKNLGIWMCETTLEQYGRNLMIALTYIFLTVATIFQIRDLYFTWINDSDILYNITNSLSLWIGTVKVSIVLLHKVEFLNLIVYMREKFWTADYDAHEKNIVDKCRRTCIFFICCVTTVGMCVMALYIITPFLSQSQNNDTERRLPFNMWIKPLLMTPFYECMIVSQFRIVRYRLETLCDIDYYSHVDEKNPEQQLLRTVDRIYSKFKQCVRQHQALINFYESLQNVYTMIILVQVLMFSLLICLFGYQILLSPHATLGTRSIFALLVVGALSLLLMFTYSCDEVIEKSESIALGAYSAMWSILPMSQPGRLLRKDLITVIVRARRVCCLTANGFFPVSLETYTSILSTAASYFTLMRSNAEG</sequence>
<dbReference type="GO" id="GO:0005886">
    <property type="term" value="C:plasma membrane"/>
    <property type="evidence" value="ECO:0007669"/>
    <property type="project" value="UniProtKB-SubCell"/>
</dbReference>
<accession>A0AAJ7SCJ6</accession>
<dbReference type="RefSeq" id="XP_026674946.1">
    <property type="nucleotide sequence ID" value="XM_026819145.1"/>
</dbReference>
<evidence type="ECO:0000256" key="8">
    <source>
        <dbReference type="ARBA" id="ARBA00023170"/>
    </source>
</evidence>
<evidence type="ECO:0000256" key="4">
    <source>
        <dbReference type="ARBA" id="ARBA00022692"/>
    </source>
</evidence>
<feature type="transmembrane region" description="Helical" evidence="10">
    <location>
        <begin position="251"/>
        <end position="275"/>
    </location>
</feature>
<dbReference type="GO" id="GO:0007165">
    <property type="term" value="P:signal transduction"/>
    <property type="evidence" value="ECO:0007669"/>
    <property type="project" value="UniProtKB-KW"/>
</dbReference>
<keyword evidence="11" id="KW-1185">Reference proteome</keyword>
<keyword evidence="5 10" id="KW-0552">Olfaction</keyword>
<dbReference type="InterPro" id="IPR004117">
    <property type="entry name" value="7tm6_olfct_rcpt"/>
</dbReference>
<evidence type="ECO:0000256" key="5">
    <source>
        <dbReference type="ARBA" id="ARBA00022725"/>
    </source>
</evidence>
<keyword evidence="8 10" id="KW-0675">Receptor</keyword>
<dbReference type="AlphaFoldDB" id="A0AAJ7SCJ6"/>
<keyword evidence="9 10" id="KW-0807">Transducer</keyword>
<keyword evidence="7 10" id="KW-0472">Membrane</keyword>
<comment type="subcellular location">
    <subcellularLocation>
        <location evidence="1 10">Cell membrane</location>
        <topology evidence="1 10">Multi-pass membrane protein</topology>
    </subcellularLocation>
</comment>
<reference evidence="12" key="1">
    <citation type="submission" date="2025-08" db="UniProtKB">
        <authorList>
            <consortium name="RefSeq"/>
        </authorList>
    </citation>
    <scope>IDENTIFICATION</scope>
    <source>
        <tissue evidence="12">Whole body</tissue>
    </source>
</reference>
<feature type="transmembrane region" description="Helical" evidence="10">
    <location>
        <begin position="133"/>
        <end position="153"/>
    </location>
</feature>
<evidence type="ECO:0000256" key="7">
    <source>
        <dbReference type="ARBA" id="ARBA00023136"/>
    </source>
</evidence>
<name>A0AAJ7SCJ6_9HYME</name>
<dbReference type="GO" id="GO:0005549">
    <property type="term" value="F:odorant binding"/>
    <property type="evidence" value="ECO:0007669"/>
    <property type="project" value="InterPro"/>
</dbReference>
<feature type="transmembrane region" description="Helical" evidence="10">
    <location>
        <begin position="287"/>
        <end position="306"/>
    </location>
</feature>
<keyword evidence="4 10" id="KW-0812">Transmembrane</keyword>
<dbReference type="Proteomes" id="UP000694925">
    <property type="component" value="Unplaced"/>
</dbReference>
<protein>
    <recommendedName>
        <fullName evidence="10">Odorant receptor</fullName>
    </recommendedName>
</protein>
<comment type="caution">
    <text evidence="10">Lacks conserved residue(s) required for the propagation of feature annotation.</text>
</comment>
<dbReference type="GeneID" id="108631824"/>
<feature type="transmembrane region" description="Helical" evidence="10">
    <location>
        <begin position="75"/>
        <end position="97"/>
    </location>
</feature>
<keyword evidence="2" id="KW-1003">Cell membrane</keyword>
<evidence type="ECO:0000256" key="6">
    <source>
        <dbReference type="ARBA" id="ARBA00022989"/>
    </source>
</evidence>
<evidence type="ECO:0000256" key="2">
    <source>
        <dbReference type="ARBA" id="ARBA00022475"/>
    </source>
</evidence>
<gene>
    <name evidence="12" type="primary">LOC108631824</name>
</gene>
<keyword evidence="6 10" id="KW-1133">Transmembrane helix</keyword>
<organism evidence="11 12">
    <name type="scientific">Ceratina calcarata</name>
    <dbReference type="NCBI Taxonomy" id="156304"/>
    <lineage>
        <taxon>Eukaryota</taxon>
        <taxon>Metazoa</taxon>
        <taxon>Ecdysozoa</taxon>
        <taxon>Arthropoda</taxon>
        <taxon>Hexapoda</taxon>
        <taxon>Insecta</taxon>
        <taxon>Pterygota</taxon>
        <taxon>Neoptera</taxon>
        <taxon>Endopterygota</taxon>
        <taxon>Hymenoptera</taxon>
        <taxon>Apocrita</taxon>
        <taxon>Aculeata</taxon>
        <taxon>Apoidea</taxon>
        <taxon>Anthophila</taxon>
        <taxon>Apidae</taxon>
        <taxon>Ceratina</taxon>
        <taxon>Zadontomerus</taxon>
    </lineage>
</organism>
<dbReference type="Pfam" id="PF02949">
    <property type="entry name" value="7tm_6"/>
    <property type="match status" value="1"/>
</dbReference>
<evidence type="ECO:0000256" key="1">
    <source>
        <dbReference type="ARBA" id="ARBA00004651"/>
    </source>
</evidence>
<proteinExistence type="inferred from homology"/>
<dbReference type="PANTHER" id="PTHR21137:SF35">
    <property type="entry name" value="ODORANT RECEPTOR 19A-RELATED"/>
    <property type="match status" value="1"/>
</dbReference>
<evidence type="ECO:0000256" key="10">
    <source>
        <dbReference type="RuleBase" id="RU351113"/>
    </source>
</evidence>
<keyword evidence="3 10" id="KW-0716">Sensory transduction</keyword>
<evidence type="ECO:0000256" key="9">
    <source>
        <dbReference type="ARBA" id="ARBA00023224"/>
    </source>
</evidence>
<evidence type="ECO:0000313" key="12">
    <source>
        <dbReference type="RefSeq" id="XP_026674946.1"/>
    </source>
</evidence>
<dbReference type="PANTHER" id="PTHR21137">
    <property type="entry name" value="ODORANT RECEPTOR"/>
    <property type="match status" value="1"/>
</dbReference>